<accession>A0ACB9FF43</accession>
<protein>
    <submittedName>
        <fullName evidence="1">Uncharacterized protein</fullName>
    </submittedName>
</protein>
<gene>
    <name evidence="1" type="ORF">L6452_00649</name>
</gene>
<dbReference type="Proteomes" id="UP001055879">
    <property type="component" value="Linkage Group LG01"/>
</dbReference>
<organism evidence="1 2">
    <name type="scientific">Arctium lappa</name>
    <name type="common">Greater burdock</name>
    <name type="synonym">Lappa major</name>
    <dbReference type="NCBI Taxonomy" id="4217"/>
    <lineage>
        <taxon>Eukaryota</taxon>
        <taxon>Viridiplantae</taxon>
        <taxon>Streptophyta</taxon>
        <taxon>Embryophyta</taxon>
        <taxon>Tracheophyta</taxon>
        <taxon>Spermatophyta</taxon>
        <taxon>Magnoliopsida</taxon>
        <taxon>eudicotyledons</taxon>
        <taxon>Gunneridae</taxon>
        <taxon>Pentapetalae</taxon>
        <taxon>asterids</taxon>
        <taxon>campanulids</taxon>
        <taxon>Asterales</taxon>
        <taxon>Asteraceae</taxon>
        <taxon>Carduoideae</taxon>
        <taxon>Cardueae</taxon>
        <taxon>Arctiinae</taxon>
        <taxon>Arctium</taxon>
    </lineage>
</organism>
<proteinExistence type="predicted"/>
<dbReference type="EMBL" id="CM042047">
    <property type="protein sequence ID" value="KAI3769543.1"/>
    <property type="molecule type" value="Genomic_DNA"/>
</dbReference>
<reference evidence="1 2" key="2">
    <citation type="journal article" date="2022" name="Mol. Ecol. Resour.">
        <title>The genomes of chicory, endive, great burdock and yacon provide insights into Asteraceae paleo-polyploidization history and plant inulin production.</title>
        <authorList>
            <person name="Fan W."/>
            <person name="Wang S."/>
            <person name="Wang H."/>
            <person name="Wang A."/>
            <person name="Jiang F."/>
            <person name="Liu H."/>
            <person name="Zhao H."/>
            <person name="Xu D."/>
            <person name="Zhang Y."/>
        </authorList>
    </citation>
    <scope>NUCLEOTIDE SEQUENCE [LARGE SCALE GENOMIC DNA]</scope>
    <source>
        <strain evidence="2">cv. Niubang</strain>
    </source>
</reference>
<reference evidence="2" key="1">
    <citation type="journal article" date="2022" name="Mol. Ecol. Resour.">
        <title>The genomes of chicory, endive, great burdock and yacon provide insights into Asteraceae palaeo-polyploidization history and plant inulin production.</title>
        <authorList>
            <person name="Fan W."/>
            <person name="Wang S."/>
            <person name="Wang H."/>
            <person name="Wang A."/>
            <person name="Jiang F."/>
            <person name="Liu H."/>
            <person name="Zhao H."/>
            <person name="Xu D."/>
            <person name="Zhang Y."/>
        </authorList>
    </citation>
    <scope>NUCLEOTIDE SEQUENCE [LARGE SCALE GENOMIC DNA]</scope>
    <source>
        <strain evidence="2">cv. Niubang</strain>
    </source>
</reference>
<evidence type="ECO:0000313" key="1">
    <source>
        <dbReference type="EMBL" id="KAI3769543.1"/>
    </source>
</evidence>
<name>A0ACB9FF43_ARCLA</name>
<comment type="caution">
    <text evidence="1">The sequence shown here is derived from an EMBL/GenBank/DDBJ whole genome shotgun (WGS) entry which is preliminary data.</text>
</comment>
<evidence type="ECO:0000313" key="2">
    <source>
        <dbReference type="Proteomes" id="UP001055879"/>
    </source>
</evidence>
<keyword evidence="2" id="KW-1185">Reference proteome</keyword>
<sequence>MMCSNPYADGAEDSWVLHVTILDRKIQQFKAYHHILKMTVGACLTSRNDAEDMVFNAVQQHGDYIPMEELDGETSSNQCNMRGSSNEMREIRNNIANMIWNANNVF</sequence>